<name>A0A1M6UL03_9FLAO</name>
<sequence>MRQDIQIDEAGELIIKNGDFVIDKSDRQHVEHITIANPGEFKEYPNLGFGAINRLKSNGDQMRFKRDLKIQLGFDGYENPKIDLSGGYENLQIDI</sequence>
<dbReference type="AlphaFoldDB" id="A0A1M6UL03"/>
<dbReference type="Proteomes" id="UP000184498">
    <property type="component" value="Unassembled WGS sequence"/>
</dbReference>
<evidence type="ECO:0008006" key="3">
    <source>
        <dbReference type="Google" id="ProtNLM"/>
    </source>
</evidence>
<evidence type="ECO:0000313" key="2">
    <source>
        <dbReference type="Proteomes" id="UP000184498"/>
    </source>
</evidence>
<dbReference type="EMBL" id="FRAM01000005">
    <property type="protein sequence ID" value="SHK69849.1"/>
    <property type="molecule type" value="Genomic_DNA"/>
</dbReference>
<dbReference type="OrthoDB" id="799440at2"/>
<evidence type="ECO:0000313" key="1">
    <source>
        <dbReference type="EMBL" id="SHK69849.1"/>
    </source>
</evidence>
<proteinExistence type="predicted"/>
<accession>A0A1M6UL03</accession>
<reference evidence="2" key="1">
    <citation type="submission" date="2016-11" db="EMBL/GenBank/DDBJ databases">
        <authorList>
            <person name="Varghese N."/>
            <person name="Submissions S."/>
        </authorList>
    </citation>
    <scope>NUCLEOTIDE SEQUENCE [LARGE SCALE GENOMIC DNA]</scope>
    <source>
        <strain evidence="2">DSM 18016</strain>
    </source>
</reference>
<dbReference type="STRING" id="216903.SAMN05444371_3360"/>
<organism evidence="1 2">
    <name type="scientific">Epilithonimonas mollis</name>
    <dbReference type="NCBI Taxonomy" id="216903"/>
    <lineage>
        <taxon>Bacteria</taxon>
        <taxon>Pseudomonadati</taxon>
        <taxon>Bacteroidota</taxon>
        <taxon>Flavobacteriia</taxon>
        <taxon>Flavobacteriales</taxon>
        <taxon>Weeksellaceae</taxon>
        <taxon>Chryseobacterium group</taxon>
        <taxon>Epilithonimonas</taxon>
    </lineage>
</organism>
<protein>
    <recommendedName>
        <fullName evidence="3">Oxidase</fullName>
    </recommendedName>
</protein>
<gene>
    <name evidence="1" type="ORF">SAMN05444371_3360</name>
</gene>
<dbReference type="RefSeq" id="WP_073000300.1">
    <property type="nucleotide sequence ID" value="NZ_FRAM01000005.1"/>
</dbReference>
<keyword evidence="2" id="KW-1185">Reference proteome</keyword>